<sequence>MRSLAVIFLTLVSLFANKPSRAQNIKHNDPHIRYTGRILQTDSTTVFYWTASSAKIKFKGTGIDVMLKDQTGINRFTVVVDGKVQQTLNVDSTKRTYKLASGLSSGTHEVELFKQTEWAMGSTTIYGFTVNKGTRLLAAPPAKKRKIEVYGDSITCGYAVEDSTGHDQGTAPFENGYISYAAITARHFDADYISISKSGIGILISWFPLIMPEMYDRLNPSDANSHWNFSNDTPQVVIVNLFQNDSWLTRKPEHEQFKARFGTTAPSETQIVAAYKNFISSVRAKYPSATIVCTLGSMDATAANSPWPGYVTQAVHSLNDKRVLTHFIPYKKTSGHPSIREQQEAAEDLIKFMEKEVKWDSK</sequence>
<dbReference type="AlphaFoldDB" id="A0A9E2W764"/>
<dbReference type="GO" id="GO:0052689">
    <property type="term" value="F:carboxylic ester hydrolase activity"/>
    <property type="evidence" value="ECO:0007669"/>
    <property type="project" value="InterPro"/>
</dbReference>
<gene>
    <name evidence="4" type="ORF">KTO63_01040</name>
</gene>
<feature type="domain" description="SGNH hydrolase-type esterase" evidence="2">
    <location>
        <begin position="149"/>
        <end position="315"/>
    </location>
</feature>
<dbReference type="CDD" id="cd01831">
    <property type="entry name" value="Endoglucanase_E_like"/>
    <property type="match status" value="1"/>
</dbReference>
<dbReference type="InterPro" id="IPR040794">
    <property type="entry name" value="CE2_N"/>
</dbReference>
<proteinExistence type="predicted"/>
<evidence type="ECO:0000256" key="1">
    <source>
        <dbReference type="SAM" id="SignalP"/>
    </source>
</evidence>
<dbReference type="PANTHER" id="PTHR37834">
    <property type="entry name" value="GDSL-LIKE LIPASE/ACYLHYDROLASE DOMAIN PROTEIN (AFU_ORTHOLOGUE AFUA_2G00620)"/>
    <property type="match status" value="1"/>
</dbReference>
<organism evidence="4 5">
    <name type="scientific">Pinibacter aurantiacus</name>
    <dbReference type="NCBI Taxonomy" id="2851599"/>
    <lineage>
        <taxon>Bacteria</taxon>
        <taxon>Pseudomonadati</taxon>
        <taxon>Bacteroidota</taxon>
        <taxon>Chitinophagia</taxon>
        <taxon>Chitinophagales</taxon>
        <taxon>Chitinophagaceae</taxon>
        <taxon>Pinibacter</taxon>
    </lineage>
</organism>
<keyword evidence="1" id="KW-0732">Signal</keyword>
<accession>A0A9E2W764</accession>
<dbReference type="PANTHER" id="PTHR37834:SF2">
    <property type="entry name" value="ESTERASE, SGNH HYDROLASE-TYPE"/>
    <property type="match status" value="1"/>
</dbReference>
<dbReference type="Proteomes" id="UP000812270">
    <property type="component" value="Unassembled WGS sequence"/>
</dbReference>
<dbReference type="Pfam" id="PF17996">
    <property type="entry name" value="CE2_N"/>
    <property type="match status" value="1"/>
</dbReference>
<name>A0A9E2W764_9BACT</name>
<keyword evidence="5" id="KW-1185">Reference proteome</keyword>
<feature type="signal peptide" evidence="1">
    <location>
        <begin position="1"/>
        <end position="22"/>
    </location>
</feature>
<evidence type="ECO:0008006" key="6">
    <source>
        <dbReference type="Google" id="ProtNLM"/>
    </source>
</evidence>
<reference evidence="4" key="1">
    <citation type="submission" date="2021-06" db="EMBL/GenBank/DDBJ databases">
        <authorList>
            <person name="Huq M.A."/>
        </authorList>
    </citation>
    <scope>NUCLEOTIDE SEQUENCE</scope>
    <source>
        <strain evidence="4">MAH-26</strain>
    </source>
</reference>
<dbReference type="InterPro" id="IPR037461">
    <property type="entry name" value="CtCE2-like_dom"/>
</dbReference>
<dbReference type="Pfam" id="PF13472">
    <property type="entry name" value="Lipase_GDSL_2"/>
    <property type="match status" value="1"/>
</dbReference>
<evidence type="ECO:0000259" key="2">
    <source>
        <dbReference type="Pfam" id="PF13472"/>
    </source>
</evidence>
<dbReference type="EMBL" id="JAHSPG010000001">
    <property type="protein sequence ID" value="MBV4355712.1"/>
    <property type="molecule type" value="Genomic_DNA"/>
</dbReference>
<dbReference type="InterPro" id="IPR013830">
    <property type="entry name" value="SGNH_hydro"/>
</dbReference>
<evidence type="ECO:0000259" key="3">
    <source>
        <dbReference type="Pfam" id="PF17996"/>
    </source>
</evidence>
<protein>
    <recommendedName>
        <fullName evidence="6">Electron transporter RnfD</fullName>
    </recommendedName>
</protein>
<comment type="caution">
    <text evidence="4">The sequence shown here is derived from an EMBL/GenBank/DDBJ whole genome shotgun (WGS) entry which is preliminary data.</text>
</comment>
<evidence type="ECO:0000313" key="5">
    <source>
        <dbReference type="Proteomes" id="UP000812270"/>
    </source>
</evidence>
<evidence type="ECO:0000313" key="4">
    <source>
        <dbReference type="EMBL" id="MBV4355712.1"/>
    </source>
</evidence>
<dbReference type="RefSeq" id="WP_217789258.1">
    <property type="nucleotide sequence ID" value="NZ_JAHSPG010000001.1"/>
</dbReference>
<feature type="chain" id="PRO_5039447711" description="Electron transporter RnfD" evidence="1">
    <location>
        <begin position="23"/>
        <end position="362"/>
    </location>
</feature>
<dbReference type="InterPro" id="IPR052762">
    <property type="entry name" value="PCW_deacetylase/CE"/>
</dbReference>
<feature type="domain" description="Carbohydrate esterase 2 N-terminal" evidence="3">
    <location>
        <begin position="34"/>
        <end position="140"/>
    </location>
</feature>